<proteinExistence type="predicted"/>
<feature type="domain" description="BIG2" evidence="2">
    <location>
        <begin position="33"/>
        <end position="90"/>
    </location>
</feature>
<dbReference type="SUPFAM" id="SSF52218">
    <property type="entry name" value="Flavoproteins"/>
    <property type="match status" value="1"/>
</dbReference>
<dbReference type="Pfam" id="PF12682">
    <property type="entry name" value="Flavodoxin_4"/>
    <property type="match status" value="1"/>
</dbReference>
<dbReference type="SUPFAM" id="SSF49373">
    <property type="entry name" value="Invasin/intimin cell-adhesion fragments"/>
    <property type="match status" value="1"/>
</dbReference>
<dbReference type="InterPro" id="IPR008964">
    <property type="entry name" value="Invasin/intimin_cell_adhesion"/>
</dbReference>
<evidence type="ECO:0000259" key="2">
    <source>
        <dbReference type="Pfam" id="PF02368"/>
    </source>
</evidence>
<evidence type="ECO:0000259" key="3">
    <source>
        <dbReference type="Pfam" id="PF12682"/>
    </source>
</evidence>
<keyword evidence="1" id="KW-0732">Signal</keyword>
<dbReference type="Gene3D" id="2.60.40.1080">
    <property type="match status" value="1"/>
</dbReference>
<sequence length="299" mass="33757">MKMRKAAGLLLTFALVFAAAFGGMSAETQAASRIRLNRNTLTMTKGERFRLRVRNLPEGARVTWKSSNRRRATVSQNGVVRARKAGTVTIRSQVRFERDGERRTRTFTCRVRINKKSARTNSLVVYFSMPETDENTSNVDAATGASITTSGGRTMGNVQYAASVIRERTHSDIFRIRPQVAYPTRHTPLVNQASREQDQDARPAIRNRLRNLSQYDTIYVCYPIWWSDMPQIMYTFFDSYDFSGKTIIPLVVHGGSGFSGTVGRIRNLEPGATVSDDGLSIYRDNIGRSQSRIINWLNQ</sequence>
<reference evidence="4" key="1">
    <citation type="journal article" date="2021" name="PeerJ">
        <title>Extensive microbial diversity within the chicken gut microbiome revealed by metagenomics and culture.</title>
        <authorList>
            <person name="Gilroy R."/>
            <person name="Ravi A."/>
            <person name="Getino M."/>
            <person name="Pursley I."/>
            <person name="Horton D.L."/>
            <person name="Alikhan N.F."/>
            <person name="Baker D."/>
            <person name="Gharbi K."/>
            <person name="Hall N."/>
            <person name="Watson M."/>
            <person name="Adriaenssens E.M."/>
            <person name="Foster-Nyarko E."/>
            <person name="Jarju S."/>
            <person name="Secka A."/>
            <person name="Antonio M."/>
            <person name="Oren A."/>
            <person name="Chaudhuri R.R."/>
            <person name="La Ragione R."/>
            <person name="Hildebrand F."/>
            <person name="Pallen M.J."/>
        </authorList>
    </citation>
    <scope>NUCLEOTIDE SEQUENCE</scope>
    <source>
        <strain evidence="4">CHK179-28034</strain>
    </source>
</reference>
<comment type="caution">
    <text evidence="4">The sequence shown here is derived from an EMBL/GenBank/DDBJ whole genome shotgun (WGS) entry which is preliminary data.</text>
</comment>
<evidence type="ECO:0000313" key="4">
    <source>
        <dbReference type="EMBL" id="HIZ40247.1"/>
    </source>
</evidence>
<evidence type="ECO:0000256" key="1">
    <source>
        <dbReference type="SAM" id="SignalP"/>
    </source>
</evidence>
<feature type="signal peptide" evidence="1">
    <location>
        <begin position="1"/>
        <end position="18"/>
    </location>
</feature>
<dbReference type="InterPro" id="IPR008254">
    <property type="entry name" value="Flavodoxin/NO_synth"/>
</dbReference>
<gene>
    <name evidence="4" type="ORF">H9968_10100</name>
</gene>
<dbReference type="AlphaFoldDB" id="A0A9D2EN17"/>
<protein>
    <submittedName>
        <fullName evidence="4">Flavodoxin</fullName>
    </submittedName>
</protein>
<dbReference type="InterPro" id="IPR003343">
    <property type="entry name" value="Big_2"/>
</dbReference>
<dbReference type="Gene3D" id="3.40.50.360">
    <property type="match status" value="1"/>
</dbReference>
<dbReference type="PANTHER" id="PTHR39201:SF1">
    <property type="entry name" value="FLAVODOXIN-LIKE DOMAIN-CONTAINING PROTEIN"/>
    <property type="match status" value="1"/>
</dbReference>
<dbReference type="Proteomes" id="UP000824049">
    <property type="component" value="Unassembled WGS sequence"/>
</dbReference>
<feature type="chain" id="PRO_5039258048" evidence="1">
    <location>
        <begin position="19"/>
        <end position="299"/>
    </location>
</feature>
<dbReference type="InterPro" id="IPR029039">
    <property type="entry name" value="Flavoprotein-like_sf"/>
</dbReference>
<dbReference type="EMBL" id="DXBR01000091">
    <property type="protein sequence ID" value="HIZ40247.1"/>
    <property type="molecule type" value="Genomic_DNA"/>
</dbReference>
<accession>A0A9D2EN17</accession>
<dbReference type="GO" id="GO:0010181">
    <property type="term" value="F:FMN binding"/>
    <property type="evidence" value="ECO:0007669"/>
    <property type="project" value="InterPro"/>
</dbReference>
<dbReference type="NCBIfam" id="NF005389">
    <property type="entry name" value="PRK06934.1"/>
    <property type="match status" value="1"/>
</dbReference>
<dbReference type="GO" id="GO:0016651">
    <property type="term" value="F:oxidoreductase activity, acting on NAD(P)H"/>
    <property type="evidence" value="ECO:0007669"/>
    <property type="project" value="UniProtKB-ARBA"/>
</dbReference>
<dbReference type="Pfam" id="PF02368">
    <property type="entry name" value="Big_2"/>
    <property type="match status" value="1"/>
</dbReference>
<feature type="domain" description="Flavodoxin-like" evidence="3">
    <location>
        <begin position="156"/>
        <end position="279"/>
    </location>
</feature>
<evidence type="ECO:0000313" key="5">
    <source>
        <dbReference type="Proteomes" id="UP000824049"/>
    </source>
</evidence>
<reference evidence="4" key="2">
    <citation type="submission" date="2021-04" db="EMBL/GenBank/DDBJ databases">
        <authorList>
            <person name="Gilroy R."/>
        </authorList>
    </citation>
    <scope>NUCLEOTIDE SEQUENCE</scope>
    <source>
        <strain evidence="4">CHK179-28034</strain>
    </source>
</reference>
<dbReference type="PANTHER" id="PTHR39201">
    <property type="entry name" value="EXPORTED PROTEIN-RELATED"/>
    <property type="match status" value="1"/>
</dbReference>
<name>A0A9D2EN17_9FIRM</name>
<organism evidence="4 5">
    <name type="scientific">Candidatus Anaerobutyricum stercoris</name>
    <dbReference type="NCBI Taxonomy" id="2838457"/>
    <lineage>
        <taxon>Bacteria</taxon>
        <taxon>Bacillati</taxon>
        <taxon>Bacillota</taxon>
        <taxon>Clostridia</taxon>
        <taxon>Lachnospirales</taxon>
        <taxon>Lachnospiraceae</taxon>
        <taxon>Anaerobutyricum</taxon>
    </lineage>
</organism>